<dbReference type="PIRSF" id="PIRSF016821">
    <property type="entry name" value="HSP15"/>
    <property type="match status" value="1"/>
</dbReference>
<evidence type="ECO:0000256" key="4">
    <source>
        <dbReference type="PROSITE-ProRule" id="PRU00182"/>
    </source>
</evidence>
<dbReference type="PROSITE" id="PS50889">
    <property type="entry name" value="S4"/>
    <property type="match status" value="1"/>
</dbReference>
<feature type="domain" description="RNA-binding S4" evidence="6">
    <location>
        <begin position="8"/>
        <end position="74"/>
    </location>
</feature>
<evidence type="ECO:0000256" key="1">
    <source>
        <dbReference type="ARBA" id="ARBA00008396"/>
    </source>
</evidence>
<comment type="caution">
    <text evidence="7">The sequence shown here is derived from an EMBL/GenBank/DDBJ whole genome shotgun (WGS) entry which is preliminary data.</text>
</comment>
<evidence type="ECO:0000256" key="3">
    <source>
        <dbReference type="ARBA" id="ARBA00023125"/>
    </source>
</evidence>
<keyword evidence="2 4" id="KW-0694">RNA-binding</keyword>
<evidence type="ECO:0000256" key="5">
    <source>
        <dbReference type="SAM" id="MobiDB-lite"/>
    </source>
</evidence>
<dbReference type="CDD" id="cd00165">
    <property type="entry name" value="S4"/>
    <property type="match status" value="1"/>
</dbReference>
<feature type="region of interest" description="Disordered" evidence="5">
    <location>
        <begin position="80"/>
        <end position="133"/>
    </location>
</feature>
<evidence type="ECO:0000259" key="6">
    <source>
        <dbReference type="SMART" id="SM00363"/>
    </source>
</evidence>
<feature type="compositionally biased region" description="Basic and acidic residues" evidence="5">
    <location>
        <begin position="122"/>
        <end position="133"/>
    </location>
</feature>
<keyword evidence="3" id="KW-0238">DNA-binding</keyword>
<name>A0A967F177_9PROT</name>
<dbReference type="GO" id="GO:0043023">
    <property type="term" value="F:ribosomal large subunit binding"/>
    <property type="evidence" value="ECO:0007669"/>
    <property type="project" value="InterPro"/>
</dbReference>
<dbReference type="SMART" id="SM00363">
    <property type="entry name" value="S4"/>
    <property type="match status" value="1"/>
</dbReference>
<dbReference type="InterPro" id="IPR025708">
    <property type="entry name" value="HSP15"/>
</dbReference>
<dbReference type="EMBL" id="JAAQPH010000018">
    <property type="protein sequence ID" value="NIA71095.1"/>
    <property type="molecule type" value="Genomic_DNA"/>
</dbReference>
<proteinExistence type="inferred from homology"/>
<dbReference type="GO" id="GO:0003677">
    <property type="term" value="F:DNA binding"/>
    <property type="evidence" value="ECO:0007669"/>
    <property type="project" value="UniProtKB-KW"/>
</dbReference>
<evidence type="ECO:0000256" key="2">
    <source>
        <dbReference type="ARBA" id="ARBA00022884"/>
    </source>
</evidence>
<feature type="compositionally biased region" description="Basic and acidic residues" evidence="5">
    <location>
        <begin position="86"/>
        <end position="97"/>
    </location>
</feature>
<organism evidence="7 8">
    <name type="scientific">Pelagibius litoralis</name>
    <dbReference type="NCBI Taxonomy" id="374515"/>
    <lineage>
        <taxon>Bacteria</taxon>
        <taxon>Pseudomonadati</taxon>
        <taxon>Pseudomonadota</taxon>
        <taxon>Alphaproteobacteria</taxon>
        <taxon>Rhodospirillales</taxon>
        <taxon>Rhodovibrionaceae</taxon>
        <taxon>Pelagibius</taxon>
    </lineage>
</organism>
<dbReference type="AlphaFoldDB" id="A0A967F177"/>
<dbReference type="InterPro" id="IPR036986">
    <property type="entry name" value="S4_RNA-bd_sf"/>
</dbReference>
<keyword evidence="8" id="KW-1185">Reference proteome</keyword>
<dbReference type="GO" id="GO:0034605">
    <property type="term" value="P:cellular response to heat"/>
    <property type="evidence" value="ECO:0007669"/>
    <property type="project" value="InterPro"/>
</dbReference>
<dbReference type="Gene3D" id="3.10.290.10">
    <property type="entry name" value="RNA-binding S4 domain"/>
    <property type="match status" value="1"/>
</dbReference>
<dbReference type="InterPro" id="IPR002942">
    <property type="entry name" value="S4_RNA-bd"/>
</dbReference>
<evidence type="ECO:0000313" key="7">
    <source>
        <dbReference type="EMBL" id="NIA71095.1"/>
    </source>
</evidence>
<protein>
    <submittedName>
        <fullName evidence="7">RNA-binding S4 domain-containing protein</fullName>
    </submittedName>
</protein>
<sequence>MSETGKGLRADKWLWYARFFKTRSLASKVCQAGKLRLSGQGVVKPHHKVRAGDVLTFPQACHIRVIRVVALAERRGPASEAQALYEDLKPPEAESRLPRGTPSATAKIALRDPGTGRPTKRERRDLDRLREPE</sequence>
<accession>A0A967F177</accession>
<gene>
    <name evidence="7" type="ORF">HBA54_21075</name>
</gene>
<dbReference type="RefSeq" id="WP_167228359.1">
    <property type="nucleotide sequence ID" value="NZ_JAAQPH010000018.1"/>
</dbReference>
<evidence type="ECO:0000313" key="8">
    <source>
        <dbReference type="Proteomes" id="UP000761264"/>
    </source>
</evidence>
<dbReference type="Pfam" id="PF01479">
    <property type="entry name" value="S4"/>
    <property type="match status" value="1"/>
</dbReference>
<comment type="similarity">
    <text evidence="1">Belongs to the HSP15 family.</text>
</comment>
<dbReference type="GO" id="GO:0003727">
    <property type="term" value="F:single-stranded RNA binding"/>
    <property type="evidence" value="ECO:0007669"/>
    <property type="project" value="InterPro"/>
</dbReference>
<dbReference type="Proteomes" id="UP000761264">
    <property type="component" value="Unassembled WGS sequence"/>
</dbReference>
<reference evidence="7" key="1">
    <citation type="submission" date="2020-03" db="EMBL/GenBank/DDBJ databases">
        <title>Genome of Pelagibius litoralis DSM 21314T.</title>
        <authorList>
            <person name="Wang G."/>
        </authorList>
    </citation>
    <scope>NUCLEOTIDE SEQUENCE</scope>
    <source>
        <strain evidence="7">DSM 21314</strain>
    </source>
</reference>
<dbReference type="SUPFAM" id="SSF55174">
    <property type="entry name" value="Alpha-L RNA-binding motif"/>
    <property type="match status" value="1"/>
</dbReference>